<evidence type="ECO:0000313" key="3">
    <source>
        <dbReference type="Proteomes" id="UP000070121"/>
    </source>
</evidence>
<proteinExistence type="predicted"/>
<feature type="region of interest" description="Disordered" evidence="1">
    <location>
        <begin position="1"/>
        <end position="21"/>
    </location>
</feature>
<name>A0A135UXX8_9PEZI</name>
<comment type="caution">
    <text evidence="2">The sequence shown here is derived from an EMBL/GenBank/DDBJ whole genome shotgun (WGS) entry which is preliminary data.</text>
</comment>
<organism evidence="2 3">
    <name type="scientific">Colletotrichum salicis</name>
    <dbReference type="NCBI Taxonomy" id="1209931"/>
    <lineage>
        <taxon>Eukaryota</taxon>
        <taxon>Fungi</taxon>
        <taxon>Dikarya</taxon>
        <taxon>Ascomycota</taxon>
        <taxon>Pezizomycotina</taxon>
        <taxon>Sordariomycetes</taxon>
        <taxon>Hypocreomycetidae</taxon>
        <taxon>Glomerellales</taxon>
        <taxon>Glomerellaceae</taxon>
        <taxon>Colletotrichum</taxon>
        <taxon>Colletotrichum acutatum species complex</taxon>
    </lineage>
</organism>
<protein>
    <submittedName>
        <fullName evidence="2">Uncharacterized protein</fullName>
    </submittedName>
</protein>
<dbReference type="EMBL" id="JFFI01000896">
    <property type="protein sequence ID" value="KXH65255.1"/>
    <property type="molecule type" value="Genomic_DNA"/>
</dbReference>
<feature type="compositionally biased region" description="Basic and acidic residues" evidence="1">
    <location>
        <begin position="1"/>
        <end position="11"/>
    </location>
</feature>
<dbReference type="AlphaFoldDB" id="A0A135UXX8"/>
<sequence length="92" mass="10442">MIAVNTEERLHTTATEDEPFTMTRADEKYAPDQSIKLEAIGEEALAIDPIVEKRVLRKIDLFRMPAWVIGQYAGMGRFDQGYGLVYYDKVGS</sequence>
<evidence type="ECO:0000313" key="2">
    <source>
        <dbReference type="EMBL" id="KXH65255.1"/>
    </source>
</evidence>
<evidence type="ECO:0000256" key="1">
    <source>
        <dbReference type="SAM" id="MobiDB-lite"/>
    </source>
</evidence>
<gene>
    <name evidence="2" type="ORF">CSAL01_10837</name>
</gene>
<reference evidence="2 3" key="1">
    <citation type="submission" date="2014-02" db="EMBL/GenBank/DDBJ databases">
        <title>The genome sequence of Colletotrichum salicis CBS 607.94.</title>
        <authorList>
            <person name="Baroncelli R."/>
            <person name="Thon M.R."/>
        </authorList>
    </citation>
    <scope>NUCLEOTIDE SEQUENCE [LARGE SCALE GENOMIC DNA]</scope>
    <source>
        <strain evidence="2 3">CBS 607.94</strain>
    </source>
</reference>
<dbReference type="OrthoDB" id="1932925at2759"/>
<keyword evidence="3" id="KW-1185">Reference proteome</keyword>
<dbReference type="Proteomes" id="UP000070121">
    <property type="component" value="Unassembled WGS sequence"/>
</dbReference>
<accession>A0A135UXX8</accession>